<name>A0A2W2BLL9_9BACT</name>
<keyword evidence="1" id="KW-0732">Signal</keyword>
<comment type="caution">
    <text evidence="2">The sequence shown here is derived from an EMBL/GenBank/DDBJ whole genome shotgun (WGS) entry which is preliminary data.</text>
</comment>
<dbReference type="AlphaFoldDB" id="A0A2W2BLL9"/>
<dbReference type="RefSeq" id="WP_110997743.1">
    <property type="nucleotide sequence ID" value="NZ_QKTW01000006.1"/>
</dbReference>
<feature type="chain" id="PRO_5015994332" description="BcpO-related WXXGXW repeat protein" evidence="1">
    <location>
        <begin position="23"/>
        <end position="101"/>
    </location>
</feature>
<dbReference type="OrthoDB" id="800027at2"/>
<sequence length="101" mass="11598">MKRVFSVLAIAFLSFTALNSNAQIYVTVRPPRPAVVVAPVPPAPGRVWIDEDWAYRGGRYVWHGGYWAAPPRPGAAWHGGYWDHRHSGYYWVPGHWGHRRY</sequence>
<dbReference type="InterPro" id="IPR024447">
    <property type="entry name" value="YXWGXW_rpt"/>
</dbReference>
<keyword evidence="3" id="KW-1185">Reference proteome</keyword>
<evidence type="ECO:0008006" key="4">
    <source>
        <dbReference type="Google" id="ProtNLM"/>
    </source>
</evidence>
<evidence type="ECO:0000256" key="1">
    <source>
        <dbReference type="SAM" id="SignalP"/>
    </source>
</evidence>
<gene>
    <name evidence="2" type="ORF">DN068_04175</name>
</gene>
<evidence type="ECO:0000313" key="2">
    <source>
        <dbReference type="EMBL" id="PZF74326.1"/>
    </source>
</evidence>
<evidence type="ECO:0000313" key="3">
    <source>
        <dbReference type="Proteomes" id="UP000248745"/>
    </source>
</evidence>
<proteinExistence type="predicted"/>
<protein>
    <recommendedName>
        <fullName evidence="4">BcpO-related WXXGXW repeat protein</fullName>
    </recommendedName>
</protein>
<dbReference type="Proteomes" id="UP000248745">
    <property type="component" value="Unassembled WGS sequence"/>
</dbReference>
<accession>A0A2W2BLL9</accession>
<reference evidence="2 3" key="1">
    <citation type="submission" date="2018-06" db="EMBL/GenBank/DDBJ databases">
        <title>Mucibacter soli gen. nov., sp. nov., a new member of the family Chitinophagaceae producing mucin.</title>
        <authorList>
            <person name="Kim M.-K."/>
            <person name="Park S."/>
            <person name="Kim T.-S."/>
            <person name="Joung Y."/>
            <person name="Han J.-H."/>
            <person name="Kim S.B."/>
        </authorList>
    </citation>
    <scope>NUCLEOTIDE SEQUENCE [LARGE SCALE GENOMIC DNA]</scope>
    <source>
        <strain evidence="2 3">R1-15</strain>
    </source>
</reference>
<dbReference type="EMBL" id="QKTW01000006">
    <property type="protein sequence ID" value="PZF74326.1"/>
    <property type="molecule type" value="Genomic_DNA"/>
</dbReference>
<dbReference type="Pfam" id="PF12779">
    <property type="entry name" value="WXXGXW"/>
    <property type="match status" value="2"/>
</dbReference>
<organism evidence="2 3">
    <name type="scientific">Taibaiella soli</name>
    <dbReference type="NCBI Taxonomy" id="1649169"/>
    <lineage>
        <taxon>Bacteria</taxon>
        <taxon>Pseudomonadati</taxon>
        <taxon>Bacteroidota</taxon>
        <taxon>Chitinophagia</taxon>
        <taxon>Chitinophagales</taxon>
        <taxon>Chitinophagaceae</taxon>
        <taxon>Taibaiella</taxon>
    </lineage>
</organism>
<feature type="signal peptide" evidence="1">
    <location>
        <begin position="1"/>
        <end position="22"/>
    </location>
</feature>